<evidence type="ECO:0000313" key="5">
    <source>
        <dbReference type="EMBL" id="CAJ1395205.1"/>
    </source>
</evidence>
<feature type="compositionally biased region" description="Acidic residues" evidence="3">
    <location>
        <begin position="562"/>
        <end position="572"/>
    </location>
</feature>
<dbReference type="InterPro" id="IPR017923">
    <property type="entry name" value="TFIIS_N"/>
</dbReference>
<evidence type="ECO:0000256" key="2">
    <source>
        <dbReference type="PROSITE-ProRule" id="PRU00649"/>
    </source>
</evidence>
<dbReference type="InterPro" id="IPR051037">
    <property type="entry name" value="RNAPII_TF_IWS1"/>
</dbReference>
<comment type="similarity">
    <text evidence="1">Belongs to the IWS1 family.</text>
</comment>
<feature type="compositionally biased region" description="Basic and acidic residues" evidence="3">
    <location>
        <begin position="625"/>
        <end position="694"/>
    </location>
</feature>
<protein>
    <recommendedName>
        <fullName evidence="4">TFIIS N-terminal domain-containing protein</fullName>
    </recommendedName>
</protein>
<evidence type="ECO:0000313" key="6">
    <source>
        <dbReference type="Proteomes" id="UP001178507"/>
    </source>
</evidence>
<dbReference type="InterPro" id="IPR029063">
    <property type="entry name" value="SAM-dependent_MTases_sf"/>
</dbReference>
<accession>A0AA36IYG8</accession>
<name>A0AA36IYG8_9DINO</name>
<dbReference type="Gene3D" id="1.20.930.10">
    <property type="entry name" value="Conserved domain common to transcription factors TFIIS, elongin A, CRSP70"/>
    <property type="match status" value="1"/>
</dbReference>
<dbReference type="InterPro" id="IPR035441">
    <property type="entry name" value="TFIIS/LEDGF_dom_sf"/>
</dbReference>
<feature type="compositionally biased region" description="Basic and acidic residues" evidence="3">
    <location>
        <begin position="846"/>
        <end position="856"/>
    </location>
</feature>
<dbReference type="GO" id="GO:0005634">
    <property type="term" value="C:nucleus"/>
    <property type="evidence" value="ECO:0007669"/>
    <property type="project" value="UniProtKB-SubCell"/>
</dbReference>
<keyword evidence="6" id="KW-1185">Reference proteome</keyword>
<feature type="region of interest" description="Disordered" evidence="3">
    <location>
        <begin position="546"/>
        <end position="818"/>
    </location>
</feature>
<feature type="compositionally biased region" description="Basic residues" evidence="3">
    <location>
        <begin position="576"/>
        <end position="590"/>
    </location>
</feature>
<comment type="subcellular location">
    <subcellularLocation>
        <location evidence="2">Nucleus</location>
    </subcellularLocation>
</comment>
<evidence type="ECO:0000256" key="3">
    <source>
        <dbReference type="SAM" id="MobiDB-lite"/>
    </source>
</evidence>
<organism evidence="5 6">
    <name type="scientific">Effrenium voratum</name>
    <dbReference type="NCBI Taxonomy" id="2562239"/>
    <lineage>
        <taxon>Eukaryota</taxon>
        <taxon>Sar</taxon>
        <taxon>Alveolata</taxon>
        <taxon>Dinophyceae</taxon>
        <taxon>Suessiales</taxon>
        <taxon>Symbiodiniaceae</taxon>
        <taxon>Effrenium</taxon>
    </lineage>
</organism>
<comment type="caution">
    <text evidence="5">The sequence shown here is derived from an EMBL/GenBank/DDBJ whole genome shotgun (WGS) entry which is preliminary data.</text>
</comment>
<feature type="compositionally biased region" description="Basic and acidic residues" evidence="3">
    <location>
        <begin position="803"/>
        <end position="812"/>
    </location>
</feature>
<feature type="domain" description="TFIIS N-terminal" evidence="4">
    <location>
        <begin position="962"/>
        <end position="1042"/>
    </location>
</feature>
<evidence type="ECO:0000256" key="1">
    <source>
        <dbReference type="ARBA" id="ARBA00037992"/>
    </source>
</evidence>
<dbReference type="PANTHER" id="PTHR46010">
    <property type="entry name" value="PROTEIN IWS1 HOMOLOG"/>
    <property type="match status" value="1"/>
</dbReference>
<feature type="compositionally biased region" description="Basic and acidic residues" evidence="3">
    <location>
        <begin position="737"/>
        <end position="751"/>
    </location>
</feature>
<dbReference type="Gene3D" id="3.40.50.150">
    <property type="entry name" value="Vaccinia Virus protein VP39"/>
    <property type="match status" value="1"/>
</dbReference>
<keyword evidence="2" id="KW-0539">Nucleus</keyword>
<evidence type="ECO:0000259" key="4">
    <source>
        <dbReference type="PROSITE" id="PS51319"/>
    </source>
</evidence>
<dbReference type="Proteomes" id="UP001178507">
    <property type="component" value="Unassembled WGS sequence"/>
</dbReference>
<dbReference type="GO" id="GO:0016973">
    <property type="term" value="P:poly(A)+ mRNA export from nucleus"/>
    <property type="evidence" value="ECO:0007669"/>
    <property type="project" value="TreeGrafter"/>
</dbReference>
<dbReference type="PROSITE" id="PS51319">
    <property type="entry name" value="TFIIS_N"/>
    <property type="match status" value="1"/>
</dbReference>
<dbReference type="AlphaFoldDB" id="A0AA36IYG8"/>
<sequence length="1150" mass="129431">MAAFVTSVVPRADRPPVIPQFRPEVQVTKPKKRKGNLQERLLAQAAQEIDRREGSVEQPPWPSPAAELGQELWPQISQDGSQFEIALLAASALRLAWAVGIAQPSPKPAWRAFLEEKLREALVEVAAADGPVSLDASVFGFREPKSAVAVLQYLASLDKLILALWANSSRSAMHPARLSEVAAECLLQDPAVAQNVADRAQSARKLREAFRISSLELNDGRRSNWALRFLKARHLEAACHAASAPWRRRLQWQLEARDALARWQAFAVPTRAALQELKRRAGGGIVELGAGMGYWAKLLKKLRLDVVALDVDPPENCGVEYGTAESLKSLEQEMLLLCMPPPGEEQCADLALKNFAGSYVAYIGEWGTGMTATLSFHETLAKGYTLEKHLPLPSFPMMRLGCFIFKREKKKRKHEDGIGVSFLSCDACGFQNSLRRCPLTRHWLLCSEECFQSSLEEQRGFLAACFVADVEPPAWDTWREHSWLQLGAGDLQTQCLYRCGAPALVTPERRTGSPPDEYFDLKPSKVTLGEESREEILALVAELRRGDNPKTAGGGAEAASGELDDPSSDEESVSNRQKRKEQVRLKKHLMKQLLEEDKREAGEDVRNGKSKNAKPDSSHVQVRVFYRDERKPSDKKKGPELIRRGALDALEDKKEKKDKKQKEDKEHKKDKKEKKDKSEKKEKKERKEKDHEEEALAAFDDLFQPLSEEEAEPPPPLPTERRHGKDKKEKKEKKQKRATDDVIQEEAKDPLDELFDPASPKDLPVEEAEVGKTKKDKKEKKEKKEKKDKKDKKEKKEKKRKAKEPEPLKNDPMDAGVGEIVPEEVLPEGLPDEFDIFNEFGLENDDRASPAAKRDPSPSPAGSVMRKRRKKEPIAEEQDLSTQWTRVMEAIKPRRGLVIKDEEAHAYVENFIARMEATAAHDLEEYHAGRPMIKKLELLPEAVEVMEKYQFTDAFITYGGCKVLALWLQSLPNGALPSVHLRSALLRCMERLPITKEALKSAGEPLLGKIVAGLQTHPEETVGNKKRAQNLVQRWLRQIMEPDNSHSLEAFLAQPEKVGAIPRPPPETEESLQKLEEESAKRLHPAIPVIQAKDYVIQPVSTAQPIIREKLTTDTYKGKLNEVLKVMARPNKRSWKPHSVSVAGRQLNAE</sequence>
<feature type="compositionally biased region" description="Basic and acidic residues" evidence="3">
    <location>
        <begin position="719"/>
        <end position="729"/>
    </location>
</feature>
<feature type="region of interest" description="Disordered" evidence="3">
    <location>
        <begin position="846"/>
        <end position="879"/>
    </location>
</feature>
<dbReference type="Pfam" id="PF08711">
    <property type="entry name" value="Med26"/>
    <property type="match status" value="1"/>
</dbReference>
<gene>
    <name evidence="5" type="ORF">EVOR1521_LOCUS19672</name>
</gene>
<dbReference type="SUPFAM" id="SSF53335">
    <property type="entry name" value="S-adenosyl-L-methionine-dependent methyltransferases"/>
    <property type="match status" value="1"/>
</dbReference>
<proteinExistence type="inferred from homology"/>
<feature type="region of interest" description="Disordered" evidence="3">
    <location>
        <begin position="1058"/>
        <end position="1078"/>
    </location>
</feature>
<feature type="compositionally biased region" description="Basic and acidic residues" evidence="3">
    <location>
        <begin position="593"/>
        <end position="617"/>
    </location>
</feature>
<dbReference type="PANTHER" id="PTHR46010:SF1">
    <property type="entry name" value="PROTEIN IWS1 HOMOLOG"/>
    <property type="match status" value="1"/>
</dbReference>
<feature type="compositionally biased region" description="Basic residues" evidence="3">
    <location>
        <begin position="774"/>
        <end position="802"/>
    </location>
</feature>
<dbReference type="EMBL" id="CAUJNA010003079">
    <property type="protein sequence ID" value="CAJ1395205.1"/>
    <property type="molecule type" value="Genomic_DNA"/>
</dbReference>
<reference evidence="5" key="1">
    <citation type="submission" date="2023-08" db="EMBL/GenBank/DDBJ databases">
        <authorList>
            <person name="Chen Y."/>
            <person name="Shah S."/>
            <person name="Dougan E. K."/>
            <person name="Thang M."/>
            <person name="Chan C."/>
        </authorList>
    </citation>
    <scope>NUCLEOTIDE SEQUENCE</scope>
</reference>